<dbReference type="Pfam" id="PF14870">
    <property type="entry name" value="PSII_BNR"/>
    <property type="match status" value="2"/>
</dbReference>
<gene>
    <name evidence="4" type="ORF">H8S56_00955</name>
</gene>
<comment type="caution">
    <text evidence="4">The sequence shown here is derived from an EMBL/GenBank/DDBJ whole genome shotgun (WGS) entry which is preliminary data.</text>
</comment>
<evidence type="ECO:0000313" key="5">
    <source>
        <dbReference type="Proteomes" id="UP000660131"/>
    </source>
</evidence>
<sequence>MLALNSEAAALPDVLVQPSSLTPQAERAVLLGVTRAGSRLVAVGERGVALLSDDNGHSWRQIQVPVSSSLTAVQFVDDHNGWAIGHSGVVLHSSDGGQRWNLQLDGRRAAQLELDAAQRSANETSGDPAQRLSVAQRLVADGADKPFLALSFSDARHGVIVGAYGLAMRTDDGGEHWSSLMDRIPNAQGLHLYALARSGQTLYVAGEQGLLLRSLDNGEHFTRLASPYEGSYFSLAVQPDGALLVGGLRGKAFRSRDQGETFEALTNPAPISLGSATHMGTQTIWVNQAGELLRVEDDSLALQPMVTRAGPPLSAVVDAPDGTLIGAGFAGVSRLSLPAVSPSPIQSAHAALEQ</sequence>
<dbReference type="InterPro" id="IPR015943">
    <property type="entry name" value="WD40/YVTN_repeat-like_dom_sf"/>
</dbReference>
<evidence type="ECO:0000313" key="4">
    <source>
        <dbReference type="EMBL" id="MBC3953576.1"/>
    </source>
</evidence>
<feature type="domain" description="Photosynthesis system II assembly factor Ycf48/Hcf136-like" evidence="3">
    <location>
        <begin position="57"/>
        <end position="104"/>
    </location>
</feature>
<dbReference type="EMBL" id="JACONV010000001">
    <property type="protein sequence ID" value="MBC3953576.1"/>
    <property type="molecule type" value="Genomic_DNA"/>
</dbReference>
<accession>A0ABR7B8T4</accession>
<dbReference type="Proteomes" id="UP000660131">
    <property type="component" value="Unassembled WGS sequence"/>
</dbReference>
<dbReference type="Gene3D" id="2.130.10.10">
    <property type="entry name" value="YVTN repeat-like/Quinoprotein amine dehydrogenase"/>
    <property type="match status" value="2"/>
</dbReference>
<evidence type="ECO:0000256" key="2">
    <source>
        <dbReference type="ARBA" id="ARBA00023276"/>
    </source>
</evidence>
<keyword evidence="1" id="KW-0602">Photosynthesis</keyword>
<evidence type="ECO:0000259" key="3">
    <source>
        <dbReference type="Pfam" id="PF14870"/>
    </source>
</evidence>
<name>A0ABR7B8T4_9PSED</name>
<keyword evidence="5" id="KW-1185">Reference proteome</keyword>
<dbReference type="PANTHER" id="PTHR47199">
    <property type="entry name" value="PHOTOSYSTEM II STABILITY/ASSEMBLY FACTOR HCF136, CHLOROPLASTIC"/>
    <property type="match status" value="1"/>
</dbReference>
<feature type="domain" description="Photosynthesis system II assembly factor Ycf48/Hcf136-like" evidence="3">
    <location>
        <begin position="144"/>
        <end position="225"/>
    </location>
</feature>
<protein>
    <submittedName>
        <fullName evidence="4">BNR domain-containing protein</fullName>
    </submittedName>
</protein>
<dbReference type="InterPro" id="IPR028203">
    <property type="entry name" value="PSII_CF48-like_dom"/>
</dbReference>
<dbReference type="InterPro" id="IPR036278">
    <property type="entry name" value="Sialidase_sf"/>
</dbReference>
<reference evidence="4 5" key="1">
    <citation type="submission" date="2020-08" db="EMBL/GenBank/DDBJ databases">
        <title>Putative novel bacterial strains isolated from necrotic wheat leaf tissues caused by Xanthomonas translucens.</title>
        <authorList>
            <person name="Tambong J.T."/>
        </authorList>
    </citation>
    <scope>NUCLEOTIDE SEQUENCE [LARGE SCALE GENOMIC DNA]</scope>
    <source>
        <strain evidence="4 5">DOAB 1067</strain>
    </source>
</reference>
<evidence type="ECO:0000256" key="1">
    <source>
        <dbReference type="ARBA" id="ARBA00022531"/>
    </source>
</evidence>
<proteinExistence type="predicted"/>
<keyword evidence="2" id="KW-0604">Photosystem II</keyword>
<dbReference type="SUPFAM" id="SSF50939">
    <property type="entry name" value="Sialidases"/>
    <property type="match status" value="1"/>
</dbReference>
<organism evidence="4 5">
    <name type="scientific">Pseudomonas triticifolii</name>
    <dbReference type="NCBI Taxonomy" id="2762592"/>
    <lineage>
        <taxon>Bacteria</taxon>
        <taxon>Pseudomonadati</taxon>
        <taxon>Pseudomonadota</taxon>
        <taxon>Gammaproteobacteria</taxon>
        <taxon>Pseudomonadales</taxon>
        <taxon>Pseudomonadaceae</taxon>
        <taxon>Pseudomonas</taxon>
    </lineage>
</organism>
<dbReference type="PANTHER" id="PTHR47199:SF2">
    <property type="entry name" value="PHOTOSYSTEM II STABILITY_ASSEMBLY FACTOR HCF136, CHLOROPLASTIC"/>
    <property type="match status" value="1"/>
</dbReference>